<dbReference type="AlphaFoldDB" id="A0A372GGU1"/>
<protein>
    <submittedName>
        <fullName evidence="1">Uncharacterized protein</fullName>
    </submittedName>
</protein>
<proteinExistence type="predicted"/>
<comment type="caution">
    <text evidence="1">The sequence shown here is derived from an EMBL/GenBank/DDBJ whole genome shotgun (WGS) entry which is preliminary data.</text>
</comment>
<organism evidence="1 2">
    <name type="scientific">Actinomadura spongiicola</name>
    <dbReference type="NCBI Taxonomy" id="2303421"/>
    <lineage>
        <taxon>Bacteria</taxon>
        <taxon>Bacillati</taxon>
        <taxon>Actinomycetota</taxon>
        <taxon>Actinomycetes</taxon>
        <taxon>Streptosporangiales</taxon>
        <taxon>Thermomonosporaceae</taxon>
        <taxon>Actinomadura</taxon>
    </lineage>
</organism>
<gene>
    <name evidence="1" type="ORF">D0T12_13620</name>
</gene>
<keyword evidence="2" id="KW-1185">Reference proteome</keyword>
<evidence type="ECO:0000313" key="2">
    <source>
        <dbReference type="Proteomes" id="UP000262882"/>
    </source>
</evidence>
<name>A0A372GGU1_9ACTN</name>
<sequence>MIRLDLAYARTAHAAAAVWPLPWRLLITASVTQRTGTFNPVERLRAALCRAAPQAAVRIDRDTGTGRPVVRAVYGDASPLVAGWDGAAYRVRLATLSPWRPLPVDPDAAAEEIAKDLREGSTYRQRNGAT</sequence>
<accession>A0A372GGU1</accession>
<evidence type="ECO:0000313" key="1">
    <source>
        <dbReference type="EMBL" id="RFS84587.1"/>
    </source>
</evidence>
<dbReference type="Proteomes" id="UP000262882">
    <property type="component" value="Unassembled WGS sequence"/>
</dbReference>
<dbReference type="EMBL" id="QVNQ01000004">
    <property type="protein sequence ID" value="RFS84587.1"/>
    <property type="molecule type" value="Genomic_DNA"/>
</dbReference>
<reference evidence="1 2" key="1">
    <citation type="submission" date="2018-08" db="EMBL/GenBank/DDBJ databases">
        <title>Actinomadura spongicola sp. nov., isolated from marine sponge Leucetta chagosensis.</title>
        <authorList>
            <person name="Li L."/>
            <person name="Lin H.W."/>
        </authorList>
    </citation>
    <scope>NUCLEOTIDE SEQUENCE [LARGE SCALE GENOMIC DNA]</scope>
    <source>
        <strain evidence="1 2">LHW52907</strain>
    </source>
</reference>